<evidence type="ECO:0000256" key="1">
    <source>
        <dbReference type="SAM" id="MobiDB-lite"/>
    </source>
</evidence>
<evidence type="ECO:0000313" key="3">
    <source>
        <dbReference type="Proteomes" id="UP000250140"/>
    </source>
</evidence>
<dbReference type="EMBL" id="KV749119">
    <property type="protein sequence ID" value="OCL11083.1"/>
    <property type="molecule type" value="Genomic_DNA"/>
</dbReference>
<feature type="compositionally biased region" description="Low complexity" evidence="1">
    <location>
        <begin position="74"/>
        <end position="84"/>
    </location>
</feature>
<evidence type="ECO:0000313" key="2">
    <source>
        <dbReference type="EMBL" id="OCL11083.1"/>
    </source>
</evidence>
<sequence>MQQEELARLFSANLTLSPSPSPTPPIPRDLKVEQPQQQKQDQSPPKQPQTQPITYISQHYTHSSHIAPKPQPAPASTSTSTSTPIPAAELEGIFLRNSIDPTLLFPSQITLFQNADNDQRLRLLELWRISPPTTTAAAHAHARELYDWPPTSLQQEETMAKLRYERMLQQQEQEKAEALRLVAAEIHSHNQGMDESMDHESAAAAAVRAAELSASVSVPVPVPEPAPEDARLNAEPYMMSGYEALAKREYDEQEWRLQESTRYNQAIDPVYKATTNLWGKTGLQDMENQYGAFAQMREYGIAAPQHSFVGYGDDDMVM</sequence>
<organism evidence="2 3">
    <name type="scientific">Glonium stellatum</name>
    <dbReference type="NCBI Taxonomy" id="574774"/>
    <lineage>
        <taxon>Eukaryota</taxon>
        <taxon>Fungi</taxon>
        <taxon>Dikarya</taxon>
        <taxon>Ascomycota</taxon>
        <taxon>Pezizomycotina</taxon>
        <taxon>Dothideomycetes</taxon>
        <taxon>Pleosporomycetidae</taxon>
        <taxon>Gloniales</taxon>
        <taxon>Gloniaceae</taxon>
        <taxon>Glonium</taxon>
    </lineage>
</organism>
<dbReference type="Proteomes" id="UP000250140">
    <property type="component" value="Unassembled WGS sequence"/>
</dbReference>
<reference evidence="2 3" key="1">
    <citation type="journal article" date="2016" name="Nat. Commun.">
        <title>Ectomycorrhizal ecology is imprinted in the genome of the dominant symbiotic fungus Cenococcum geophilum.</title>
        <authorList>
            <consortium name="DOE Joint Genome Institute"/>
            <person name="Peter M."/>
            <person name="Kohler A."/>
            <person name="Ohm R.A."/>
            <person name="Kuo A."/>
            <person name="Krutzmann J."/>
            <person name="Morin E."/>
            <person name="Arend M."/>
            <person name="Barry K.W."/>
            <person name="Binder M."/>
            <person name="Choi C."/>
            <person name="Clum A."/>
            <person name="Copeland A."/>
            <person name="Grisel N."/>
            <person name="Haridas S."/>
            <person name="Kipfer T."/>
            <person name="LaButti K."/>
            <person name="Lindquist E."/>
            <person name="Lipzen A."/>
            <person name="Maire R."/>
            <person name="Meier B."/>
            <person name="Mihaltcheva S."/>
            <person name="Molinier V."/>
            <person name="Murat C."/>
            <person name="Poggeler S."/>
            <person name="Quandt C.A."/>
            <person name="Sperisen C."/>
            <person name="Tritt A."/>
            <person name="Tisserant E."/>
            <person name="Crous P.W."/>
            <person name="Henrissat B."/>
            <person name="Nehls U."/>
            <person name="Egli S."/>
            <person name="Spatafora J.W."/>
            <person name="Grigoriev I.V."/>
            <person name="Martin F.M."/>
        </authorList>
    </citation>
    <scope>NUCLEOTIDE SEQUENCE [LARGE SCALE GENOMIC DNA]</scope>
    <source>
        <strain evidence="2 3">CBS 207.34</strain>
    </source>
</reference>
<name>A0A8E2F6Z3_9PEZI</name>
<dbReference type="OrthoDB" id="5357075at2759"/>
<feature type="compositionally biased region" description="Polar residues" evidence="1">
    <location>
        <begin position="53"/>
        <end position="64"/>
    </location>
</feature>
<protein>
    <submittedName>
        <fullName evidence="2">Uncharacterized protein</fullName>
    </submittedName>
</protein>
<accession>A0A8E2F6Z3</accession>
<feature type="compositionally biased region" description="Low complexity" evidence="1">
    <location>
        <begin position="34"/>
        <end position="52"/>
    </location>
</feature>
<gene>
    <name evidence="2" type="ORF">AOQ84DRAFT_201547</name>
</gene>
<keyword evidence="3" id="KW-1185">Reference proteome</keyword>
<dbReference type="AlphaFoldDB" id="A0A8E2F6Z3"/>
<proteinExistence type="predicted"/>
<feature type="region of interest" description="Disordered" evidence="1">
    <location>
        <begin position="1"/>
        <end position="84"/>
    </location>
</feature>